<gene>
    <name evidence="1" type="ORF">CJU94_35985</name>
</gene>
<evidence type="ECO:0000313" key="2">
    <source>
        <dbReference type="Proteomes" id="UP000215158"/>
    </source>
</evidence>
<dbReference type="EMBL" id="CP022991">
    <property type="protein sequence ID" value="ASW03548.1"/>
    <property type="molecule type" value="Genomic_DNA"/>
</dbReference>
<dbReference type="RefSeq" id="WP_095423373.1">
    <property type="nucleotide sequence ID" value="NZ_CP022991.1"/>
</dbReference>
<proteinExistence type="predicted"/>
<organism evidence="1 2">
    <name type="scientific">Paraburkholderia aromaticivorans</name>
    <dbReference type="NCBI Taxonomy" id="2026199"/>
    <lineage>
        <taxon>Bacteria</taxon>
        <taxon>Pseudomonadati</taxon>
        <taxon>Pseudomonadota</taxon>
        <taxon>Betaproteobacteria</taxon>
        <taxon>Burkholderiales</taxon>
        <taxon>Burkholderiaceae</taxon>
        <taxon>Paraburkholderia</taxon>
    </lineage>
</organism>
<keyword evidence="1" id="KW-0614">Plasmid</keyword>
<reference evidence="1 2" key="1">
    <citation type="submission" date="2017-08" db="EMBL/GenBank/DDBJ databases">
        <title>Identification and genetic characteristics of simultaneous BTEX- and naphthalene-degrading Paraburkholderia sp. BN5 isolated from petroleum-contaminated soil.</title>
        <authorList>
            <person name="Lee Y."/>
            <person name="Jeon C.O."/>
        </authorList>
    </citation>
    <scope>NUCLEOTIDE SEQUENCE [LARGE SCALE GENOMIC DNA]</scope>
    <source>
        <strain evidence="1 2">BN5</strain>
        <plasmid evidence="1 2">pBN1</plasmid>
    </source>
</reference>
<geneLocation type="plasmid" evidence="1 2">
    <name>pBN1</name>
</geneLocation>
<dbReference type="AlphaFoldDB" id="A0A248VX27"/>
<evidence type="ECO:0000313" key="1">
    <source>
        <dbReference type="EMBL" id="ASW03548.1"/>
    </source>
</evidence>
<name>A0A248VX27_9BURK</name>
<dbReference type="Proteomes" id="UP000215158">
    <property type="component" value="Plasmid pBN1"/>
</dbReference>
<accession>A0A248VX27</accession>
<dbReference type="OrthoDB" id="8777745at2"/>
<protein>
    <recommendedName>
        <fullName evidence="3">DUF2489 domain-containing protein</fullName>
    </recommendedName>
</protein>
<keyword evidence="2" id="KW-1185">Reference proteome</keyword>
<dbReference type="KEGG" id="parb:CJU94_35985"/>
<evidence type="ECO:0008006" key="3">
    <source>
        <dbReference type="Google" id="ProtNLM"/>
    </source>
</evidence>
<sequence length="116" mass="13330">MNEREMMERRRLVEVTHAMLDGKLSFLEGAVQVHAIKNRLIGIAERDPDFGAFLLIMSETDHLPLEAQRPLWAPEALARLEPELKRTEEWARSFAPQACRNLIARFDTVDDESDDA</sequence>